<dbReference type="PANTHER" id="PTHR10724:SF10">
    <property type="entry name" value="S1 RNA-BINDING DOMAIN-CONTAINING PROTEIN 1"/>
    <property type="match status" value="1"/>
</dbReference>
<accession>K9E8B7</accession>
<protein>
    <recommendedName>
        <fullName evidence="2">S1 motif domain-containing protein</fullName>
    </recommendedName>
</protein>
<reference evidence="3 4" key="1">
    <citation type="submission" date="2012-09" db="EMBL/GenBank/DDBJ databases">
        <title>The Genome Sequence of Alloiococcus otitis ATCC 51267.</title>
        <authorList>
            <consortium name="The Broad Institute Genome Sequencing Platform"/>
            <person name="Earl A."/>
            <person name="Ward D."/>
            <person name="Feldgarden M."/>
            <person name="Gevers D."/>
            <person name="Huys G."/>
            <person name="Walker B."/>
            <person name="Young S.K."/>
            <person name="Zeng Q."/>
            <person name="Gargeya S."/>
            <person name="Fitzgerald M."/>
            <person name="Haas B."/>
            <person name="Abouelleil A."/>
            <person name="Alvarado L."/>
            <person name="Arachchi H.M."/>
            <person name="Berlin A.M."/>
            <person name="Chapman S.B."/>
            <person name="Goldberg J."/>
            <person name="Griggs A."/>
            <person name="Gujja S."/>
            <person name="Hansen M."/>
            <person name="Howarth C."/>
            <person name="Imamovic A."/>
            <person name="Larimer J."/>
            <person name="McCowen C."/>
            <person name="Montmayeur A."/>
            <person name="Murphy C."/>
            <person name="Neiman D."/>
            <person name="Pearson M."/>
            <person name="Priest M."/>
            <person name="Roberts A."/>
            <person name="Saif S."/>
            <person name="Shea T."/>
            <person name="Sisk P."/>
            <person name="Sykes S."/>
            <person name="Wortman J."/>
            <person name="Nusbaum C."/>
            <person name="Birren B."/>
        </authorList>
    </citation>
    <scope>NUCLEOTIDE SEQUENCE [LARGE SCALE GENOMIC DNA]</scope>
    <source>
        <strain evidence="3 4">ATCC 51267</strain>
    </source>
</reference>
<dbReference type="GO" id="GO:0003735">
    <property type="term" value="F:structural constituent of ribosome"/>
    <property type="evidence" value="ECO:0007669"/>
    <property type="project" value="TreeGrafter"/>
</dbReference>
<dbReference type="EMBL" id="AGXA01000033">
    <property type="protein sequence ID" value="EKU92883.1"/>
    <property type="molecule type" value="Genomic_DNA"/>
</dbReference>
<organism evidence="3 4">
    <name type="scientific">Alloiococcus otitis ATCC 51267</name>
    <dbReference type="NCBI Taxonomy" id="883081"/>
    <lineage>
        <taxon>Bacteria</taxon>
        <taxon>Bacillati</taxon>
        <taxon>Bacillota</taxon>
        <taxon>Bacilli</taxon>
        <taxon>Lactobacillales</taxon>
        <taxon>Carnobacteriaceae</taxon>
        <taxon>Alloiococcus</taxon>
    </lineage>
</organism>
<evidence type="ECO:0000313" key="4">
    <source>
        <dbReference type="Proteomes" id="UP000009875"/>
    </source>
</evidence>
<comment type="caution">
    <text evidence="3">The sequence shown here is derived from an EMBL/GenBank/DDBJ whole genome shotgun (WGS) entry which is preliminary data.</text>
</comment>
<feature type="compositionally biased region" description="Basic and acidic residues" evidence="1">
    <location>
        <begin position="120"/>
        <end position="137"/>
    </location>
</feature>
<feature type="region of interest" description="Disordered" evidence="1">
    <location>
        <begin position="76"/>
        <end position="145"/>
    </location>
</feature>
<keyword evidence="4" id="KW-1185">Reference proteome</keyword>
<dbReference type="RefSeq" id="WP_003779179.1">
    <property type="nucleotide sequence ID" value="NZ_JH992962.1"/>
</dbReference>
<dbReference type="InterPro" id="IPR012340">
    <property type="entry name" value="NA-bd_OB-fold"/>
</dbReference>
<dbReference type="eggNOG" id="COG1098">
    <property type="taxonomic scope" value="Bacteria"/>
</dbReference>
<dbReference type="PANTHER" id="PTHR10724">
    <property type="entry name" value="30S RIBOSOMAL PROTEIN S1"/>
    <property type="match status" value="1"/>
</dbReference>
<proteinExistence type="predicted"/>
<dbReference type="Pfam" id="PF00575">
    <property type="entry name" value="S1"/>
    <property type="match status" value="1"/>
</dbReference>
<dbReference type="NCBIfam" id="NF006363">
    <property type="entry name" value="PRK08582.1"/>
    <property type="match status" value="1"/>
</dbReference>
<dbReference type="OrthoDB" id="9810507at2"/>
<dbReference type="GO" id="GO:0005737">
    <property type="term" value="C:cytoplasm"/>
    <property type="evidence" value="ECO:0007669"/>
    <property type="project" value="UniProtKB-ARBA"/>
</dbReference>
<dbReference type="SUPFAM" id="SSF50249">
    <property type="entry name" value="Nucleic acid-binding proteins"/>
    <property type="match status" value="1"/>
</dbReference>
<dbReference type="FunFam" id="2.40.50.140:FF:000051">
    <property type="entry name" value="RNA-binding transcriptional accessory protein"/>
    <property type="match status" value="1"/>
</dbReference>
<name>K9E8B7_9LACT</name>
<dbReference type="Gene3D" id="2.40.50.140">
    <property type="entry name" value="Nucleic acid-binding proteins"/>
    <property type="match status" value="1"/>
</dbReference>
<dbReference type="InterPro" id="IPR050437">
    <property type="entry name" value="Ribos_protein_bS1-like"/>
</dbReference>
<evidence type="ECO:0000313" key="3">
    <source>
        <dbReference type="EMBL" id="EKU92883.1"/>
    </source>
</evidence>
<evidence type="ECO:0000256" key="1">
    <source>
        <dbReference type="SAM" id="MobiDB-lite"/>
    </source>
</evidence>
<dbReference type="InterPro" id="IPR003029">
    <property type="entry name" value="S1_domain"/>
</dbReference>
<dbReference type="Proteomes" id="UP000009875">
    <property type="component" value="Unassembled WGS sequence"/>
</dbReference>
<feature type="compositionally biased region" description="Basic and acidic residues" evidence="1">
    <location>
        <begin position="85"/>
        <end position="96"/>
    </location>
</feature>
<dbReference type="HOGENOM" id="CLU_128762_0_0_9"/>
<sequence length="145" mass="15874">MSIEVGSIVEGKVTGIAKFGAFVDLGGGQNGLVHISEISDKYVEDIHKELDKGQTVKVKVLSIADDGKIALSIRKAQANAGQDQAKAKEEQKEEFGSKSNPYKKRNNKKDFDAMMNSFLKDSEDRLSSLRKNTEGKRGGRGSRRS</sequence>
<dbReference type="GO" id="GO:0003729">
    <property type="term" value="F:mRNA binding"/>
    <property type="evidence" value="ECO:0007669"/>
    <property type="project" value="UniProtKB-ARBA"/>
</dbReference>
<dbReference type="PROSITE" id="PS50126">
    <property type="entry name" value="S1"/>
    <property type="match status" value="1"/>
</dbReference>
<gene>
    <name evidence="3" type="ORF">HMPREF9698_01590</name>
</gene>
<dbReference type="STRING" id="883081.HMPREF9698_01590"/>
<dbReference type="AlphaFoldDB" id="K9E8B7"/>
<dbReference type="GO" id="GO:0006412">
    <property type="term" value="P:translation"/>
    <property type="evidence" value="ECO:0007669"/>
    <property type="project" value="TreeGrafter"/>
</dbReference>
<dbReference type="PATRIC" id="fig|883081.3.peg.1594"/>
<dbReference type="CDD" id="cd05692">
    <property type="entry name" value="S1_RPS1_repeat_hs4"/>
    <property type="match status" value="1"/>
</dbReference>
<feature type="domain" description="S1 motif" evidence="2">
    <location>
        <begin position="6"/>
        <end position="74"/>
    </location>
</feature>
<dbReference type="SMART" id="SM00316">
    <property type="entry name" value="S1"/>
    <property type="match status" value="1"/>
</dbReference>
<evidence type="ECO:0000259" key="2">
    <source>
        <dbReference type="PROSITE" id="PS50126"/>
    </source>
</evidence>